<evidence type="ECO:0000313" key="1">
    <source>
        <dbReference type="EMBL" id="KKN71487.1"/>
    </source>
</evidence>
<dbReference type="AlphaFoldDB" id="A0A0F9T932"/>
<sequence length="48" mass="5678">MAVTNIPRKELEEGIDRWIKAEAKKIKRALALRKRVEDNGREEECRVQ</sequence>
<dbReference type="EMBL" id="LAZR01000383">
    <property type="protein sequence ID" value="KKN71487.1"/>
    <property type="molecule type" value="Genomic_DNA"/>
</dbReference>
<organism evidence="1">
    <name type="scientific">marine sediment metagenome</name>
    <dbReference type="NCBI Taxonomy" id="412755"/>
    <lineage>
        <taxon>unclassified sequences</taxon>
        <taxon>metagenomes</taxon>
        <taxon>ecological metagenomes</taxon>
    </lineage>
</organism>
<accession>A0A0F9T932</accession>
<protein>
    <submittedName>
        <fullName evidence="1">Uncharacterized protein</fullName>
    </submittedName>
</protein>
<name>A0A0F9T932_9ZZZZ</name>
<comment type="caution">
    <text evidence="1">The sequence shown here is derived from an EMBL/GenBank/DDBJ whole genome shotgun (WGS) entry which is preliminary data.</text>
</comment>
<gene>
    <name evidence="1" type="ORF">LCGC14_0420660</name>
</gene>
<proteinExistence type="predicted"/>
<reference evidence="1" key="1">
    <citation type="journal article" date="2015" name="Nature">
        <title>Complex archaea that bridge the gap between prokaryotes and eukaryotes.</title>
        <authorList>
            <person name="Spang A."/>
            <person name="Saw J.H."/>
            <person name="Jorgensen S.L."/>
            <person name="Zaremba-Niedzwiedzka K."/>
            <person name="Martijn J."/>
            <person name="Lind A.E."/>
            <person name="van Eijk R."/>
            <person name="Schleper C."/>
            <person name="Guy L."/>
            <person name="Ettema T.J."/>
        </authorList>
    </citation>
    <scope>NUCLEOTIDE SEQUENCE</scope>
</reference>